<dbReference type="InterPro" id="IPR037171">
    <property type="entry name" value="NagB/RpiA_transferase-like"/>
</dbReference>
<evidence type="ECO:0000256" key="8">
    <source>
        <dbReference type="ARBA" id="ARBA00046432"/>
    </source>
</evidence>
<name>A0AAW0DT79_9AGAR</name>
<comment type="caution">
    <text evidence="10">The sequence shown here is derived from an EMBL/GenBank/DDBJ whole genome shotgun (WGS) entry which is preliminary data.</text>
</comment>
<keyword evidence="11" id="KW-1185">Reference proteome</keyword>
<dbReference type="GO" id="GO:0005085">
    <property type="term" value="F:guanyl-nucleotide exchange factor activity"/>
    <property type="evidence" value="ECO:0007669"/>
    <property type="project" value="TreeGrafter"/>
</dbReference>
<accession>A0AAW0DT79</accession>
<dbReference type="InterPro" id="IPR000649">
    <property type="entry name" value="IF-2B-related"/>
</dbReference>
<reference evidence="10 11" key="1">
    <citation type="submission" date="2024-01" db="EMBL/GenBank/DDBJ databases">
        <title>A draft genome for a cacao thread blight-causing isolate of Paramarasmius palmivorus.</title>
        <authorList>
            <person name="Baruah I.K."/>
            <person name="Bukari Y."/>
            <person name="Amoako-Attah I."/>
            <person name="Meinhardt L.W."/>
            <person name="Bailey B.A."/>
            <person name="Cohen S.P."/>
        </authorList>
    </citation>
    <scope>NUCLEOTIDE SEQUENCE [LARGE SCALE GENOMIC DNA]</scope>
    <source>
        <strain evidence="10 11">GH-12</strain>
    </source>
</reference>
<comment type="subcellular location">
    <subcellularLocation>
        <location evidence="1">Cytoplasm</location>
        <location evidence="1">Cytosol</location>
    </subcellularLocation>
</comment>
<evidence type="ECO:0000256" key="7">
    <source>
        <dbReference type="ARBA" id="ARBA00044228"/>
    </source>
</evidence>
<dbReference type="EMBL" id="JAYKXP010000008">
    <property type="protein sequence ID" value="KAK7054638.1"/>
    <property type="molecule type" value="Genomic_DNA"/>
</dbReference>
<dbReference type="GO" id="GO:0003743">
    <property type="term" value="F:translation initiation factor activity"/>
    <property type="evidence" value="ECO:0007669"/>
    <property type="project" value="UniProtKB-KW"/>
</dbReference>
<dbReference type="PANTHER" id="PTHR45859:SF1">
    <property type="entry name" value="TRANSLATION INITIATION FACTOR EIF-2B SUBUNIT BETA"/>
    <property type="match status" value="1"/>
</dbReference>
<dbReference type="Pfam" id="PF01008">
    <property type="entry name" value="IF-2B"/>
    <property type="match status" value="2"/>
</dbReference>
<keyword evidence="4" id="KW-0396">Initiation factor</keyword>
<organism evidence="10 11">
    <name type="scientific">Paramarasmius palmivorus</name>
    <dbReference type="NCBI Taxonomy" id="297713"/>
    <lineage>
        <taxon>Eukaryota</taxon>
        <taxon>Fungi</taxon>
        <taxon>Dikarya</taxon>
        <taxon>Basidiomycota</taxon>
        <taxon>Agaricomycotina</taxon>
        <taxon>Agaricomycetes</taxon>
        <taxon>Agaricomycetidae</taxon>
        <taxon>Agaricales</taxon>
        <taxon>Marasmiineae</taxon>
        <taxon>Marasmiaceae</taxon>
        <taxon>Paramarasmius</taxon>
    </lineage>
</organism>
<dbReference type="GO" id="GO:0005829">
    <property type="term" value="C:cytosol"/>
    <property type="evidence" value="ECO:0007669"/>
    <property type="project" value="UniProtKB-SubCell"/>
</dbReference>
<dbReference type="Proteomes" id="UP001383192">
    <property type="component" value="Unassembled WGS sequence"/>
</dbReference>
<evidence type="ECO:0000256" key="5">
    <source>
        <dbReference type="ARBA" id="ARBA00022917"/>
    </source>
</evidence>
<dbReference type="AlphaFoldDB" id="A0AAW0DT79"/>
<evidence type="ECO:0000256" key="2">
    <source>
        <dbReference type="ARBA" id="ARBA00007251"/>
    </source>
</evidence>
<evidence type="ECO:0000256" key="3">
    <source>
        <dbReference type="ARBA" id="ARBA00022490"/>
    </source>
</evidence>
<evidence type="ECO:0000313" key="11">
    <source>
        <dbReference type="Proteomes" id="UP001383192"/>
    </source>
</evidence>
<comment type="subunit">
    <text evidence="8">Component of the translation initiation factor 2B (eIF2B) complex which is a heterodecamer of two sets of five different subunits: alpha, beta, gamma, delta and epsilon. Subunits alpha, beta and delta comprise a regulatory subcomplex and subunits epsilon and gamma comprise a catalytic subcomplex. Within the complex, the hexameric regulatory complex resides at the center, with the two heterodimeric catalytic subcomplexes bound on opposite sides.</text>
</comment>
<dbReference type="PANTHER" id="PTHR45859">
    <property type="entry name" value="TRANSLATION INITIATION FACTOR EIF-2B SUBUNIT BETA"/>
    <property type="match status" value="1"/>
</dbReference>
<evidence type="ECO:0000256" key="6">
    <source>
        <dbReference type="ARBA" id="ARBA00044122"/>
    </source>
</evidence>
<evidence type="ECO:0000256" key="1">
    <source>
        <dbReference type="ARBA" id="ARBA00004514"/>
    </source>
</evidence>
<comment type="similarity">
    <text evidence="2 9">Belongs to the eIF-2B alpha/beta/delta subunits family.</text>
</comment>
<gene>
    <name evidence="10" type="primary">GCD7</name>
    <name evidence="10" type="ORF">VNI00_003101</name>
</gene>
<dbReference type="InterPro" id="IPR042529">
    <property type="entry name" value="IF_2B-like_C"/>
</dbReference>
<evidence type="ECO:0000256" key="4">
    <source>
        <dbReference type="ARBA" id="ARBA00022540"/>
    </source>
</evidence>
<evidence type="ECO:0000313" key="10">
    <source>
        <dbReference type="EMBL" id="KAK7054638.1"/>
    </source>
</evidence>
<dbReference type="Gene3D" id="3.40.50.10470">
    <property type="entry name" value="Translation initiation factor eif-2b, domain 2"/>
    <property type="match status" value="2"/>
</dbReference>
<protein>
    <recommendedName>
        <fullName evidence="6">Translation initiation factor eIF2B subunit beta</fullName>
    </recommendedName>
    <alternativeName>
        <fullName evidence="7">eIF2B GDP-GTP exchange factor subunit beta</fullName>
    </alternativeName>
</protein>
<sequence length="350" mass="38697">MASDPQLAANQRFVEDLASRLRRRQVVGSRATALETLLVLRQVVSRARFSNIDQLVDIIRSVGRRLVEAQPKEHSVGNTVRKVLHHIREEYHTATQGEVASSSSTGKFSIAKFVRQGQPRKQVTVVKSETKPAFKENDPDDPDSFARGLKPVLMEAIQDVFDELETVYDNISKNAKDHVHSDEIILTLGASKTVESFLKAAAHHRNYTVIVAETAPSLLNIRIDVSSEQSNTGGTCDLANGGMFATSGSLLAVTAARAYSTPVVVCAGQFKLTPLWNLYHEYGALDFGDPNAVLGFEEGDLVEKADVVNPYYDYVRPELVSAYITNYGDHPPSSIYRLIKESYDDEDIDL</sequence>
<keyword evidence="3" id="KW-0963">Cytoplasm</keyword>
<evidence type="ECO:0000256" key="9">
    <source>
        <dbReference type="RuleBase" id="RU003814"/>
    </source>
</evidence>
<dbReference type="InterPro" id="IPR051855">
    <property type="entry name" value="eIF2B_beta_subunit"/>
</dbReference>
<proteinExistence type="inferred from homology"/>
<dbReference type="GO" id="GO:0005851">
    <property type="term" value="C:eukaryotic translation initiation factor 2B complex"/>
    <property type="evidence" value="ECO:0007669"/>
    <property type="project" value="TreeGrafter"/>
</dbReference>
<dbReference type="SUPFAM" id="SSF100950">
    <property type="entry name" value="NagB/RpiA/CoA transferase-like"/>
    <property type="match status" value="1"/>
</dbReference>
<keyword evidence="5" id="KW-0648">Protein biosynthesis</keyword>